<accession>A0A7E4V5G9</accession>
<dbReference type="InterPro" id="IPR036398">
    <property type="entry name" value="CA_dom_sf"/>
</dbReference>
<sequence>MFFASCLISFLSVRVAAEYPWTFDNDLFGGPDFWGLVNKHWRMCTVGQMQSPINVDPGRLLFDPGLSPLVIGHQHVEAELRNTGQLPIVTVNESSARFDPNSESLTVVPRIVNITGGPAAPYNFRLHHVMFHFGRIRDNEKGSEHTVDRVRFPAEIQMLAYNSDLYENFTQAMIQPKGLLGVSVIVDIGDQSNAELRKLTVASQSITYKDAVTTLPRFHPVELMPKTINYVTYEGSLTYPGCYETVTWVVMNNPIYITKDDLAMWNDMQQTEQKQPNPVFMSPNYRPLKPLNNRLIRTNINIRQSNAATSGSCPSNIYLNNGYRSNPLKVRAPNRSAGARHARRASAEDDVYDEAYVASEAALGTSIESF</sequence>
<dbReference type="PANTHER" id="PTHR18952:SF208">
    <property type="entry name" value="CARBONIC ANHYDRASE XA-RELATED"/>
    <property type="match status" value="1"/>
</dbReference>
<dbReference type="Proteomes" id="UP000492821">
    <property type="component" value="Unassembled WGS sequence"/>
</dbReference>
<evidence type="ECO:0000313" key="4">
    <source>
        <dbReference type="Proteomes" id="UP000492821"/>
    </source>
</evidence>
<feature type="signal peptide" evidence="2">
    <location>
        <begin position="1"/>
        <end position="17"/>
    </location>
</feature>
<evidence type="ECO:0000259" key="3">
    <source>
        <dbReference type="PROSITE" id="PS51144"/>
    </source>
</evidence>
<dbReference type="PROSITE" id="PS51144">
    <property type="entry name" value="ALPHA_CA_2"/>
    <property type="match status" value="1"/>
</dbReference>
<dbReference type="GO" id="GO:0008270">
    <property type="term" value="F:zinc ion binding"/>
    <property type="evidence" value="ECO:0007669"/>
    <property type="project" value="InterPro"/>
</dbReference>
<name>A0A7E4V5G9_PANRE</name>
<protein>
    <submittedName>
        <fullName evidence="5">Alpha-carbonic anhydrase domain-containing protein</fullName>
    </submittedName>
</protein>
<dbReference type="Gene3D" id="3.10.200.10">
    <property type="entry name" value="Alpha carbonic anhydrase"/>
    <property type="match status" value="1"/>
</dbReference>
<dbReference type="AlphaFoldDB" id="A0A7E4V5G9"/>
<evidence type="ECO:0000256" key="1">
    <source>
        <dbReference type="ARBA" id="ARBA00010718"/>
    </source>
</evidence>
<dbReference type="SMART" id="SM01057">
    <property type="entry name" value="Carb_anhydrase"/>
    <property type="match status" value="1"/>
</dbReference>
<dbReference type="InterPro" id="IPR023561">
    <property type="entry name" value="Carbonic_anhydrase_a-class"/>
</dbReference>
<dbReference type="InterPro" id="IPR001148">
    <property type="entry name" value="CA_dom"/>
</dbReference>
<dbReference type="SUPFAM" id="SSF51069">
    <property type="entry name" value="Carbonic anhydrase"/>
    <property type="match status" value="1"/>
</dbReference>
<dbReference type="GO" id="GO:0004089">
    <property type="term" value="F:carbonate dehydratase activity"/>
    <property type="evidence" value="ECO:0007669"/>
    <property type="project" value="InterPro"/>
</dbReference>
<feature type="chain" id="PRO_5028969497" evidence="2">
    <location>
        <begin position="18"/>
        <end position="370"/>
    </location>
</feature>
<reference evidence="5" key="2">
    <citation type="submission" date="2020-10" db="UniProtKB">
        <authorList>
            <consortium name="WormBaseParasite"/>
        </authorList>
    </citation>
    <scope>IDENTIFICATION</scope>
</reference>
<dbReference type="Pfam" id="PF00194">
    <property type="entry name" value="Carb_anhydrase"/>
    <property type="match status" value="1"/>
</dbReference>
<dbReference type="PANTHER" id="PTHR18952">
    <property type="entry name" value="CARBONIC ANHYDRASE"/>
    <property type="match status" value="1"/>
</dbReference>
<dbReference type="WBParaSite" id="Pan_g16750.t1">
    <property type="protein sequence ID" value="Pan_g16750.t1"/>
    <property type="gene ID" value="Pan_g16750"/>
</dbReference>
<dbReference type="GO" id="GO:0006730">
    <property type="term" value="P:one-carbon metabolic process"/>
    <property type="evidence" value="ECO:0007669"/>
    <property type="project" value="TreeGrafter"/>
</dbReference>
<organism evidence="4 5">
    <name type="scientific">Panagrellus redivivus</name>
    <name type="common">Microworm</name>
    <dbReference type="NCBI Taxonomy" id="6233"/>
    <lineage>
        <taxon>Eukaryota</taxon>
        <taxon>Metazoa</taxon>
        <taxon>Ecdysozoa</taxon>
        <taxon>Nematoda</taxon>
        <taxon>Chromadorea</taxon>
        <taxon>Rhabditida</taxon>
        <taxon>Tylenchina</taxon>
        <taxon>Panagrolaimomorpha</taxon>
        <taxon>Panagrolaimoidea</taxon>
        <taxon>Panagrolaimidae</taxon>
        <taxon>Panagrellus</taxon>
    </lineage>
</organism>
<feature type="domain" description="Alpha-carbonic anhydrase" evidence="3">
    <location>
        <begin position="19"/>
        <end position="300"/>
    </location>
</feature>
<proteinExistence type="inferred from homology"/>
<keyword evidence="2" id="KW-0732">Signal</keyword>
<comment type="similarity">
    <text evidence="1">Belongs to the alpha-carbonic anhydrase family.</text>
</comment>
<evidence type="ECO:0000313" key="5">
    <source>
        <dbReference type="WBParaSite" id="Pan_g16750.t1"/>
    </source>
</evidence>
<keyword evidence="4" id="KW-1185">Reference proteome</keyword>
<evidence type="ECO:0000256" key="2">
    <source>
        <dbReference type="SAM" id="SignalP"/>
    </source>
</evidence>
<reference evidence="4" key="1">
    <citation type="journal article" date="2013" name="Genetics">
        <title>The draft genome and transcriptome of Panagrellus redivivus are shaped by the harsh demands of a free-living lifestyle.</title>
        <authorList>
            <person name="Srinivasan J."/>
            <person name="Dillman A.R."/>
            <person name="Macchietto M.G."/>
            <person name="Heikkinen L."/>
            <person name="Lakso M."/>
            <person name="Fracchia K.M."/>
            <person name="Antoshechkin I."/>
            <person name="Mortazavi A."/>
            <person name="Wong G."/>
            <person name="Sternberg P.W."/>
        </authorList>
    </citation>
    <scope>NUCLEOTIDE SEQUENCE [LARGE SCALE GENOMIC DNA]</scope>
    <source>
        <strain evidence="4">MT8872</strain>
    </source>
</reference>